<dbReference type="KEGG" id="vg:26630220"/>
<accession>A0A0H4TH95</accession>
<protein>
    <submittedName>
        <fullName evidence="1">Uncharacterized protein</fullName>
    </submittedName>
</protein>
<sequence>MNKNARRKNKLAVICNARGMQRYKDYLSFRVLADLYGEYKATVMMQDAERTRDGFHDEWDKGTEPCALLTWAESNYCDEWMDADLHYCRNRERFH</sequence>
<proteinExistence type="predicted"/>
<evidence type="ECO:0000313" key="2">
    <source>
        <dbReference type="Proteomes" id="UP000203872"/>
    </source>
</evidence>
<organism evidence="1 2">
    <name type="scientific">Yersinia phage vB_YenP_ISAO8</name>
    <dbReference type="NCBI Taxonomy" id="1675027"/>
    <lineage>
        <taxon>Viruses</taxon>
        <taxon>Duplodnaviria</taxon>
        <taxon>Heunggongvirae</taxon>
        <taxon>Uroviricota</taxon>
        <taxon>Caudoviricetes</taxon>
        <taxon>Autographivirales</taxon>
        <taxon>Autonotataviridae</taxon>
        <taxon>Melnykvirinae</taxon>
        <taxon>Aghbyvirus</taxon>
        <taxon>Aghbyvirus ISAO8</taxon>
    </lineage>
</organism>
<dbReference type="GeneID" id="26630220"/>
<evidence type="ECO:0000313" key="1">
    <source>
        <dbReference type="EMBL" id="AKQ07673.1"/>
    </source>
</evidence>
<dbReference type="EMBL" id="KT184661">
    <property type="protein sequence ID" value="AKQ07673.1"/>
    <property type="molecule type" value="Genomic_DNA"/>
</dbReference>
<dbReference type="RefSeq" id="YP_009203159.1">
    <property type="nucleotide sequence ID" value="NC_028850.1"/>
</dbReference>
<dbReference type="Proteomes" id="UP000203872">
    <property type="component" value="Segment"/>
</dbReference>
<name>A0A0H4TH95_9CAUD</name>
<reference evidence="1 2" key="1">
    <citation type="submission" date="2015-06" db="EMBL/GenBank/DDBJ databases">
        <title>Complete genome sequence of bacteriophage vB_YenP_ISAO8 which infects Yersinia enterocolitica O:8.</title>
        <authorList>
            <person name="Leon-Velarde C.G."/>
            <person name="Kropinski A.M."/>
            <person name="Chen S."/>
        </authorList>
    </citation>
    <scope>NUCLEOTIDE SEQUENCE [LARGE SCALE GENOMIC DNA]</scope>
</reference>
<keyword evidence="2" id="KW-1185">Reference proteome</keyword>